<keyword evidence="2" id="KW-1185">Reference proteome</keyword>
<dbReference type="GO" id="GO:0005524">
    <property type="term" value="F:ATP binding"/>
    <property type="evidence" value="ECO:0007669"/>
    <property type="project" value="UniProtKB-KW"/>
</dbReference>
<sequence>MINNLINNSITHAYNEGQVAHLRFDITAHKNDLQLIYQDDGNGMDTLVQKKISLPF</sequence>
<protein>
    <submittedName>
        <fullName evidence="1">ATP-binding protein</fullName>
    </submittedName>
</protein>
<dbReference type="EMBL" id="JAAIKR010000001">
    <property type="protein sequence ID" value="MBR9726491.1"/>
    <property type="molecule type" value="Genomic_DNA"/>
</dbReference>
<keyword evidence="1" id="KW-0547">Nucleotide-binding</keyword>
<name>A0ABS5HXL8_9GAMM</name>
<keyword evidence="1" id="KW-0067">ATP-binding</keyword>
<accession>A0ABS5HXL8</accession>
<evidence type="ECO:0000313" key="1">
    <source>
        <dbReference type="EMBL" id="MBR9726491.1"/>
    </source>
</evidence>
<comment type="caution">
    <text evidence="1">The sequence shown here is derived from an EMBL/GenBank/DDBJ whole genome shotgun (WGS) entry which is preliminary data.</text>
</comment>
<evidence type="ECO:0000313" key="2">
    <source>
        <dbReference type="Proteomes" id="UP000811844"/>
    </source>
</evidence>
<proteinExistence type="predicted"/>
<dbReference type="InterPro" id="IPR036890">
    <property type="entry name" value="HATPase_C_sf"/>
</dbReference>
<dbReference type="SUPFAM" id="SSF55874">
    <property type="entry name" value="ATPase domain of HSP90 chaperone/DNA topoisomerase II/histidine kinase"/>
    <property type="match status" value="1"/>
</dbReference>
<dbReference type="Proteomes" id="UP000811844">
    <property type="component" value="Unassembled WGS sequence"/>
</dbReference>
<reference evidence="1 2" key="1">
    <citation type="submission" date="2020-02" db="EMBL/GenBank/DDBJ databases">
        <title>Shewanella WXL01 sp. nov., a marine bacterium isolated from green algae in Luhuitou Fringing Reef (Northern South China Sea).</title>
        <authorList>
            <person name="Wang X."/>
        </authorList>
    </citation>
    <scope>NUCLEOTIDE SEQUENCE [LARGE SCALE GENOMIC DNA]</scope>
    <source>
        <strain evidence="1 2">MCCC 1A01895</strain>
    </source>
</reference>
<organism evidence="1 2">
    <name type="scientific">Shewanella intestini</name>
    <dbReference type="NCBI Taxonomy" id="2017544"/>
    <lineage>
        <taxon>Bacteria</taxon>
        <taxon>Pseudomonadati</taxon>
        <taxon>Pseudomonadota</taxon>
        <taxon>Gammaproteobacteria</taxon>
        <taxon>Alteromonadales</taxon>
        <taxon>Shewanellaceae</taxon>
        <taxon>Shewanella</taxon>
    </lineage>
</organism>
<dbReference type="Gene3D" id="3.30.565.10">
    <property type="entry name" value="Histidine kinase-like ATPase, C-terminal domain"/>
    <property type="match status" value="1"/>
</dbReference>
<gene>
    <name evidence="1" type="ORF">G3R48_00590</name>
</gene>